<protein>
    <submittedName>
        <fullName evidence="1">Uncharacterized protein</fullName>
    </submittedName>
</protein>
<evidence type="ECO:0000313" key="1">
    <source>
        <dbReference type="EMBL" id="PKZ28632.1"/>
    </source>
</evidence>
<dbReference type="RefSeq" id="WP_180753836.1">
    <property type="nucleotide sequence ID" value="NZ_PKHU01000013.1"/>
</dbReference>
<evidence type="ECO:0000313" key="2">
    <source>
        <dbReference type="Proteomes" id="UP000234639"/>
    </source>
</evidence>
<reference evidence="1 2" key="1">
    <citation type="submission" date="2017-12" db="EMBL/GenBank/DDBJ databases">
        <title>Phylogenetic diversity of female urinary microbiome.</title>
        <authorList>
            <person name="Thomas-White K."/>
            <person name="Wolfe A.J."/>
        </authorList>
    </citation>
    <scope>NUCLEOTIDE SEQUENCE [LARGE SCALE GENOMIC DNA]</scope>
    <source>
        <strain evidence="1 2">UMB0112</strain>
    </source>
</reference>
<accession>A0A2I1N8D3</accession>
<comment type="caution">
    <text evidence="1">The sequence shown here is derived from an EMBL/GenBank/DDBJ whole genome shotgun (WGS) entry which is preliminary data.</text>
</comment>
<proteinExistence type="predicted"/>
<dbReference type="Proteomes" id="UP000234639">
    <property type="component" value="Unassembled WGS sequence"/>
</dbReference>
<organism evidence="1 2">
    <name type="scientific">Campylobacter ureolyticus</name>
    <dbReference type="NCBI Taxonomy" id="827"/>
    <lineage>
        <taxon>Bacteria</taxon>
        <taxon>Pseudomonadati</taxon>
        <taxon>Campylobacterota</taxon>
        <taxon>Epsilonproteobacteria</taxon>
        <taxon>Campylobacterales</taxon>
        <taxon>Campylobacteraceae</taxon>
        <taxon>Campylobacter</taxon>
    </lineage>
</organism>
<name>A0A2I1N8D3_9BACT</name>
<gene>
    <name evidence="1" type="ORF">CYJ41_08055</name>
</gene>
<feature type="non-terminal residue" evidence="1">
    <location>
        <position position="94"/>
    </location>
</feature>
<sequence length="94" mass="11243">MRQDTFVDQIEKHGLKKSIERILCILEKKGYSKDIITECDNILSMSLQSFSSKDKQKFCEFEKMLLNMRYKALYNKLNLHNQTDIIQEIRHLCK</sequence>
<dbReference type="AlphaFoldDB" id="A0A2I1N8D3"/>
<dbReference type="EMBL" id="PKHU01000013">
    <property type="protein sequence ID" value="PKZ28632.1"/>
    <property type="molecule type" value="Genomic_DNA"/>
</dbReference>